<dbReference type="InterPro" id="IPR039552">
    <property type="entry name" value="IS66_C"/>
</dbReference>
<evidence type="ECO:0000259" key="3">
    <source>
        <dbReference type="Pfam" id="PF13005"/>
    </source>
</evidence>
<dbReference type="AlphaFoldDB" id="D2QZY9"/>
<dbReference type="eggNOG" id="COG4372">
    <property type="taxonomic scope" value="Bacteria"/>
</dbReference>
<dbReference type="InterPro" id="IPR024474">
    <property type="entry name" value="Znf_dom_IS66"/>
</dbReference>
<dbReference type="InterPro" id="IPR004291">
    <property type="entry name" value="Transposase_IS66_central"/>
</dbReference>
<sequence>MSTDVPASIDPSTLPDDPALLKRMLIEQGQHLIERDAIINRIREEAAQRERLEAEKKAAVEAILRRFYGPKNERFDVRQLLLFGQQVEQQPLDEASINAEAGERLVTRRIAKKHKHGLHPLPDHLPRIDVEHDLSEDEKKCPCCGEARCRIGQEVSEQLEYLPASFKVLRHMRHKYACRKCDAEGYNPNIAAAKKPAQPIDKGLPGPGLLAYVIVSKLGDHLPLYRLEHIFARQQLHVARSTMCAWLAATGELVRPLVELMIQRVRLSRVIHTDDTRVPIQAPGEGKCRSGRIWTYIGDGAHPYIVYDYTPDCTRAGPANWLRDYKGYLQADAYGGYDGIYHSGAIEVACWAHARRKFFEAKDTDGKRAAQMLSFVRALYAVEDDAKQLSNDERRDLRQVRSVSILADIKAWLDGEREIVLPRSPMGEAFTYTLNQWEALNTYTREGFLNIDNNAAERALKRVAIGRKNWLFAGNDRAGGTAALLYSLIASAERHQLDPQRYLTSVLARLPALPPSDVNKFLPDAWKRADVDVTSS</sequence>
<dbReference type="InterPro" id="IPR052344">
    <property type="entry name" value="Transposase-related"/>
</dbReference>
<evidence type="ECO:0000259" key="4">
    <source>
        <dbReference type="Pfam" id="PF13007"/>
    </source>
</evidence>
<dbReference type="EMBL" id="CP001848">
    <property type="protein sequence ID" value="ADB18354.1"/>
    <property type="molecule type" value="Genomic_DNA"/>
</dbReference>
<dbReference type="NCBIfam" id="NF033517">
    <property type="entry name" value="transpos_IS66"/>
    <property type="match status" value="1"/>
</dbReference>
<evidence type="ECO:0000256" key="1">
    <source>
        <dbReference type="SAM" id="Coils"/>
    </source>
</evidence>
<feature type="domain" description="Transposase IS66 zinc-finger binding" evidence="3">
    <location>
        <begin position="138"/>
        <end position="182"/>
    </location>
</feature>
<dbReference type="PANTHER" id="PTHR33678">
    <property type="entry name" value="BLL1576 PROTEIN"/>
    <property type="match status" value="1"/>
</dbReference>
<feature type="coiled-coil region" evidence="1">
    <location>
        <begin position="35"/>
        <end position="62"/>
    </location>
</feature>
<evidence type="ECO:0000313" key="7">
    <source>
        <dbReference type="Proteomes" id="UP000001887"/>
    </source>
</evidence>
<dbReference type="PANTHER" id="PTHR33678:SF1">
    <property type="entry name" value="BLL1576 PROTEIN"/>
    <property type="match status" value="1"/>
</dbReference>
<dbReference type="Pfam" id="PF03050">
    <property type="entry name" value="DDE_Tnp_IS66"/>
    <property type="match status" value="1"/>
</dbReference>
<dbReference type="KEGG" id="psl:Psta_3696"/>
<dbReference type="Pfam" id="PF13817">
    <property type="entry name" value="DDE_Tnp_IS66_C"/>
    <property type="match status" value="1"/>
</dbReference>
<reference evidence="6 7" key="1">
    <citation type="journal article" date="2009" name="Stand. Genomic Sci.">
        <title>Complete genome sequence of Pirellula staleyi type strain (ATCC 27377).</title>
        <authorList>
            <person name="Clum A."/>
            <person name="Tindall B.J."/>
            <person name="Sikorski J."/>
            <person name="Ivanova N."/>
            <person name="Mavrommatis K."/>
            <person name="Lucas S."/>
            <person name="Glavina del Rio T."/>
            <person name="Nolan M."/>
            <person name="Chen F."/>
            <person name="Tice H."/>
            <person name="Pitluck S."/>
            <person name="Cheng J.F."/>
            <person name="Chertkov O."/>
            <person name="Brettin T."/>
            <person name="Han C."/>
            <person name="Detter J.C."/>
            <person name="Kuske C."/>
            <person name="Bruce D."/>
            <person name="Goodwin L."/>
            <person name="Ovchinikova G."/>
            <person name="Pati A."/>
            <person name="Mikhailova N."/>
            <person name="Chen A."/>
            <person name="Palaniappan K."/>
            <person name="Land M."/>
            <person name="Hauser L."/>
            <person name="Chang Y.J."/>
            <person name="Jeffries C.D."/>
            <person name="Chain P."/>
            <person name="Rohde M."/>
            <person name="Goker M."/>
            <person name="Bristow J."/>
            <person name="Eisen J.A."/>
            <person name="Markowitz V."/>
            <person name="Hugenholtz P."/>
            <person name="Kyrpides N.C."/>
            <person name="Klenk H.P."/>
            <person name="Lapidus A."/>
        </authorList>
    </citation>
    <scope>NUCLEOTIDE SEQUENCE [LARGE SCALE GENOMIC DNA]</scope>
    <source>
        <strain evidence="7">ATCC 27377 / DSM 6068 / ICPB 4128</strain>
    </source>
</reference>
<evidence type="ECO:0000259" key="5">
    <source>
        <dbReference type="Pfam" id="PF13817"/>
    </source>
</evidence>
<dbReference type="Proteomes" id="UP000001887">
    <property type="component" value="Chromosome"/>
</dbReference>
<keyword evidence="7" id="KW-1185">Reference proteome</keyword>
<dbReference type="InterPro" id="IPR024463">
    <property type="entry name" value="Transposase_TnpC_homeodom"/>
</dbReference>
<evidence type="ECO:0000313" key="6">
    <source>
        <dbReference type="EMBL" id="ADB18354.1"/>
    </source>
</evidence>
<keyword evidence="1" id="KW-0175">Coiled coil</keyword>
<feature type="domain" description="Transposase IS66 central" evidence="2">
    <location>
        <begin position="202"/>
        <end position="479"/>
    </location>
</feature>
<feature type="domain" description="Transposase TnpC homeodomain" evidence="4">
    <location>
        <begin position="58"/>
        <end position="130"/>
    </location>
</feature>
<feature type="domain" description="Transposase IS66 C-terminal" evidence="5">
    <location>
        <begin position="487"/>
        <end position="523"/>
    </location>
</feature>
<dbReference type="Pfam" id="PF13005">
    <property type="entry name" value="zf-IS66"/>
    <property type="match status" value="1"/>
</dbReference>
<dbReference type="OrthoDB" id="227350at2"/>
<dbReference type="Pfam" id="PF13007">
    <property type="entry name" value="LZ_Tnp_IS66"/>
    <property type="match status" value="1"/>
</dbReference>
<gene>
    <name evidence="6" type="ordered locus">Psta_3696</name>
</gene>
<dbReference type="HOGENOM" id="CLU_023034_0_1_0"/>
<proteinExistence type="predicted"/>
<name>D2QZY9_PIRSD</name>
<dbReference type="STRING" id="530564.Psta_3696"/>
<protein>
    <submittedName>
        <fullName evidence="6">Transposase IS66</fullName>
    </submittedName>
</protein>
<organism evidence="6 7">
    <name type="scientific">Pirellula staleyi (strain ATCC 27377 / DSM 6068 / ICPB 4128)</name>
    <name type="common">Pirella staleyi</name>
    <dbReference type="NCBI Taxonomy" id="530564"/>
    <lineage>
        <taxon>Bacteria</taxon>
        <taxon>Pseudomonadati</taxon>
        <taxon>Planctomycetota</taxon>
        <taxon>Planctomycetia</taxon>
        <taxon>Pirellulales</taxon>
        <taxon>Pirellulaceae</taxon>
        <taxon>Pirellula</taxon>
    </lineage>
</organism>
<accession>D2QZY9</accession>
<evidence type="ECO:0000259" key="2">
    <source>
        <dbReference type="Pfam" id="PF03050"/>
    </source>
</evidence>